<dbReference type="EMBL" id="JBHSJJ010000010">
    <property type="protein sequence ID" value="MFC4873322.1"/>
    <property type="molecule type" value="Genomic_DNA"/>
</dbReference>
<feature type="signal peptide" evidence="1">
    <location>
        <begin position="1"/>
        <end position="17"/>
    </location>
</feature>
<keyword evidence="3" id="KW-1185">Reference proteome</keyword>
<accession>A0ABV9T3M0</accession>
<evidence type="ECO:0000313" key="3">
    <source>
        <dbReference type="Proteomes" id="UP001595818"/>
    </source>
</evidence>
<evidence type="ECO:0000313" key="2">
    <source>
        <dbReference type="EMBL" id="MFC4873322.1"/>
    </source>
</evidence>
<dbReference type="Proteomes" id="UP001595818">
    <property type="component" value="Unassembled WGS sequence"/>
</dbReference>
<protein>
    <recommendedName>
        <fullName evidence="4">DUF2268 domain-containing protein</fullName>
    </recommendedName>
</protein>
<evidence type="ECO:0008006" key="4">
    <source>
        <dbReference type="Google" id="ProtNLM"/>
    </source>
</evidence>
<sequence length="259" mass="29914">MKKIFVSVLLMSLSSLISCEFIGGTSDRACRNLENGVYKFPELPENHGMTREEIDRFWDLPEDVASCISTEGLIQTLLDYPNLRLIMAGSNSPQHGYDALIRSRFLGARELETRRDRGTKLLERYKMVDPLGYDPDWDPVDIGHYLFYQVYYVEIILSQYIHLESLSEKEKTELVAFARGIYETKRSDTKESSVWGLATSAAILSRLMKMDGFQPFLDAYQPQDIRWSVVEGYWPTTFDVVEIIYELSEEYLNQLTIAL</sequence>
<dbReference type="RefSeq" id="WP_377066061.1">
    <property type="nucleotide sequence ID" value="NZ_JBHSJJ010000010.1"/>
</dbReference>
<name>A0ABV9T3M0_9BACT</name>
<gene>
    <name evidence="2" type="ORF">ACFPFU_16595</name>
</gene>
<feature type="chain" id="PRO_5045731502" description="DUF2268 domain-containing protein" evidence="1">
    <location>
        <begin position="18"/>
        <end position="259"/>
    </location>
</feature>
<comment type="caution">
    <text evidence="2">The sequence shown here is derived from an EMBL/GenBank/DDBJ whole genome shotgun (WGS) entry which is preliminary data.</text>
</comment>
<evidence type="ECO:0000256" key="1">
    <source>
        <dbReference type="SAM" id="SignalP"/>
    </source>
</evidence>
<organism evidence="2 3">
    <name type="scientific">Negadavirga shengliensis</name>
    <dbReference type="NCBI Taxonomy" id="1389218"/>
    <lineage>
        <taxon>Bacteria</taxon>
        <taxon>Pseudomonadati</taxon>
        <taxon>Bacteroidota</taxon>
        <taxon>Cytophagia</taxon>
        <taxon>Cytophagales</taxon>
        <taxon>Cyclobacteriaceae</taxon>
        <taxon>Negadavirga</taxon>
    </lineage>
</organism>
<dbReference type="PROSITE" id="PS51257">
    <property type="entry name" value="PROKAR_LIPOPROTEIN"/>
    <property type="match status" value="1"/>
</dbReference>
<reference evidence="3" key="1">
    <citation type="journal article" date="2019" name="Int. J. Syst. Evol. Microbiol.">
        <title>The Global Catalogue of Microorganisms (GCM) 10K type strain sequencing project: providing services to taxonomists for standard genome sequencing and annotation.</title>
        <authorList>
            <consortium name="The Broad Institute Genomics Platform"/>
            <consortium name="The Broad Institute Genome Sequencing Center for Infectious Disease"/>
            <person name="Wu L."/>
            <person name="Ma J."/>
        </authorList>
    </citation>
    <scope>NUCLEOTIDE SEQUENCE [LARGE SCALE GENOMIC DNA]</scope>
    <source>
        <strain evidence="3">CGMCC 4.7466</strain>
    </source>
</reference>
<proteinExistence type="predicted"/>
<keyword evidence="1" id="KW-0732">Signal</keyword>